<keyword evidence="2" id="KW-1185">Reference proteome</keyword>
<dbReference type="OrthoDB" id="8086619at2"/>
<proteinExistence type="predicted"/>
<evidence type="ECO:0000313" key="1">
    <source>
        <dbReference type="EMBL" id="RCS25121.1"/>
    </source>
</evidence>
<evidence type="ECO:0000313" key="2">
    <source>
        <dbReference type="Proteomes" id="UP000253420"/>
    </source>
</evidence>
<name>A0A368K7D0_9HYPH</name>
<reference evidence="1 2" key="1">
    <citation type="submission" date="2018-07" db="EMBL/GenBank/DDBJ databases">
        <title>The draft genome of Phyllobacterium salinisoli.</title>
        <authorList>
            <person name="Liu L."/>
            <person name="Li L."/>
            <person name="Zhang X."/>
            <person name="Liang L."/>
        </authorList>
    </citation>
    <scope>NUCLEOTIDE SEQUENCE [LARGE SCALE GENOMIC DNA]</scope>
    <source>
        <strain evidence="1 2">LLAN61</strain>
    </source>
</reference>
<protein>
    <submittedName>
        <fullName evidence="1">Uncharacterized protein</fullName>
    </submittedName>
</protein>
<dbReference type="AlphaFoldDB" id="A0A368K7D0"/>
<accession>A0A368K7D0</accession>
<gene>
    <name evidence="1" type="ORF">DUT91_06765</name>
</gene>
<dbReference type="Proteomes" id="UP000253420">
    <property type="component" value="Unassembled WGS sequence"/>
</dbReference>
<dbReference type="RefSeq" id="WP_114439565.1">
    <property type="nucleotide sequence ID" value="NZ_QOZG01000002.1"/>
</dbReference>
<comment type="caution">
    <text evidence="1">The sequence shown here is derived from an EMBL/GenBank/DDBJ whole genome shotgun (WGS) entry which is preliminary data.</text>
</comment>
<sequence>MEADKWNRKKLEELNDMSRQQTEIYLRRSSIGFLECAINLMATHMPLKDVAEILEAEARSIKELG</sequence>
<organism evidence="1 2">
    <name type="scientific">Phyllobacterium salinisoli</name>
    <dbReference type="NCBI Taxonomy" id="1899321"/>
    <lineage>
        <taxon>Bacteria</taxon>
        <taxon>Pseudomonadati</taxon>
        <taxon>Pseudomonadota</taxon>
        <taxon>Alphaproteobacteria</taxon>
        <taxon>Hyphomicrobiales</taxon>
        <taxon>Phyllobacteriaceae</taxon>
        <taxon>Phyllobacterium</taxon>
    </lineage>
</organism>
<dbReference type="EMBL" id="QOZG01000002">
    <property type="protein sequence ID" value="RCS25121.1"/>
    <property type="molecule type" value="Genomic_DNA"/>
</dbReference>